<dbReference type="Gene3D" id="2.60.120.620">
    <property type="entry name" value="q2cbj1_9rhob like domain"/>
    <property type="match status" value="1"/>
</dbReference>
<evidence type="ECO:0000259" key="6">
    <source>
        <dbReference type="SMART" id="SM00702"/>
    </source>
</evidence>
<comment type="cofactor">
    <cofactor evidence="1">
        <name>L-ascorbate</name>
        <dbReference type="ChEBI" id="CHEBI:38290"/>
    </cofactor>
</comment>
<reference evidence="7" key="1">
    <citation type="submission" date="2020-10" db="EMBL/GenBank/DDBJ databases">
        <title>High-Quality Genome Resource of Clonostachys rosea strain S41 by Oxford Nanopore Long-Read Sequencing.</title>
        <authorList>
            <person name="Wang H."/>
        </authorList>
    </citation>
    <scope>NUCLEOTIDE SEQUENCE</scope>
    <source>
        <strain evidence="7">S41</strain>
    </source>
</reference>
<dbReference type="PANTHER" id="PTHR10869">
    <property type="entry name" value="PROLYL 4-HYDROXYLASE ALPHA SUBUNIT"/>
    <property type="match status" value="1"/>
</dbReference>
<dbReference type="GO" id="GO:0004656">
    <property type="term" value="F:procollagen-proline 4-dioxygenase activity"/>
    <property type="evidence" value="ECO:0007669"/>
    <property type="project" value="TreeGrafter"/>
</dbReference>
<dbReference type="GO" id="GO:0005783">
    <property type="term" value="C:endoplasmic reticulum"/>
    <property type="evidence" value="ECO:0007669"/>
    <property type="project" value="TreeGrafter"/>
</dbReference>
<dbReference type="InterPro" id="IPR044862">
    <property type="entry name" value="Pro_4_hyd_alph_FE2OG_OXY"/>
</dbReference>
<evidence type="ECO:0000256" key="5">
    <source>
        <dbReference type="ARBA" id="ARBA00023004"/>
    </source>
</evidence>
<dbReference type="SUPFAM" id="SSF51197">
    <property type="entry name" value="Clavaminate synthase-like"/>
    <property type="match status" value="1"/>
</dbReference>
<dbReference type="InterPro" id="IPR045054">
    <property type="entry name" value="P4HA-like"/>
</dbReference>
<dbReference type="Proteomes" id="UP000616885">
    <property type="component" value="Unassembled WGS sequence"/>
</dbReference>
<keyword evidence="5" id="KW-0408">Iron</keyword>
<organism evidence="7 8">
    <name type="scientific">Bionectria ochroleuca</name>
    <name type="common">Gliocladium roseum</name>
    <dbReference type="NCBI Taxonomy" id="29856"/>
    <lineage>
        <taxon>Eukaryota</taxon>
        <taxon>Fungi</taxon>
        <taxon>Dikarya</taxon>
        <taxon>Ascomycota</taxon>
        <taxon>Pezizomycotina</taxon>
        <taxon>Sordariomycetes</taxon>
        <taxon>Hypocreomycetidae</taxon>
        <taxon>Hypocreales</taxon>
        <taxon>Bionectriaceae</taxon>
        <taxon>Clonostachys</taxon>
    </lineage>
</organism>
<gene>
    <name evidence="7" type="ORF">IM811_007887</name>
</gene>
<dbReference type="SMART" id="SM00702">
    <property type="entry name" value="P4Hc"/>
    <property type="match status" value="1"/>
</dbReference>
<evidence type="ECO:0000256" key="1">
    <source>
        <dbReference type="ARBA" id="ARBA00001961"/>
    </source>
</evidence>
<name>A0A8H7TTS9_BIOOC</name>
<keyword evidence="4" id="KW-0560">Oxidoreductase</keyword>
<evidence type="ECO:0000256" key="2">
    <source>
        <dbReference type="ARBA" id="ARBA00022723"/>
    </source>
</evidence>
<feature type="domain" description="Prolyl 4-hydroxylase alpha subunit" evidence="6">
    <location>
        <begin position="76"/>
        <end position="289"/>
    </location>
</feature>
<dbReference type="GO" id="GO:0031418">
    <property type="term" value="F:L-ascorbic acid binding"/>
    <property type="evidence" value="ECO:0007669"/>
    <property type="project" value="InterPro"/>
</dbReference>
<keyword evidence="2" id="KW-0479">Metal-binding</keyword>
<dbReference type="InterPro" id="IPR006620">
    <property type="entry name" value="Pro_4_hyd_alph"/>
</dbReference>
<dbReference type="AlphaFoldDB" id="A0A8H7TTS9"/>
<accession>A0A8H7TTS9</accession>
<protein>
    <recommendedName>
        <fullName evidence="6">Prolyl 4-hydroxylase alpha subunit domain-containing protein</fullName>
    </recommendedName>
</protein>
<dbReference type="GO" id="GO:0005506">
    <property type="term" value="F:iron ion binding"/>
    <property type="evidence" value="ECO:0007669"/>
    <property type="project" value="InterPro"/>
</dbReference>
<evidence type="ECO:0000313" key="8">
    <source>
        <dbReference type="Proteomes" id="UP000616885"/>
    </source>
</evidence>
<evidence type="ECO:0000256" key="3">
    <source>
        <dbReference type="ARBA" id="ARBA00022964"/>
    </source>
</evidence>
<evidence type="ECO:0000256" key="4">
    <source>
        <dbReference type="ARBA" id="ARBA00023002"/>
    </source>
</evidence>
<dbReference type="EMBL" id="JADCTT010000002">
    <property type="protein sequence ID" value="KAF9756943.1"/>
    <property type="molecule type" value="Genomic_DNA"/>
</dbReference>
<sequence>MRPLPSVAYPFAIPRRFVCQSPVHYRMAHLQKARVVKHKSNEVEIPNKFLQGPSPAPVELKPVPFASSPVPEYKKCFAVTIDNVLSPEECAQLKQLAEQSALPAAKGDPGQSVWRPATVSLATGLEAPAPGYRESDRIVWDSQEITDRLWARCCQAEGLKDQLAVMRHRSGQGPGRWEFSHINKRMRFLRYSPGQYFKPHCDGPYYYEENGTRFETQYTVHLYLNDLAEVSSESELEGGATSFLSWDKQRRIDVNPRAGSVLIFQHKGLLHAGNEVLKGEKFTVRTDLLYKWVEDEALGAA</sequence>
<dbReference type="PANTHER" id="PTHR10869:SF241">
    <property type="entry name" value="FE2OG DIOXYGENASE DOMAIN-CONTAINING PROTEIN"/>
    <property type="match status" value="1"/>
</dbReference>
<dbReference type="Pfam" id="PF13640">
    <property type="entry name" value="2OG-FeII_Oxy_3"/>
    <property type="match status" value="1"/>
</dbReference>
<comment type="caution">
    <text evidence="7">The sequence shown here is derived from an EMBL/GenBank/DDBJ whole genome shotgun (WGS) entry which is preliminary data.</text>
</comment>
<evidence type="ECO:0000313" key="7">
    <source>
        <dbReference type="EMBL" id="KAF9756943.1"/>
    </source>
</evidence>
<keyword evidence="3" id="KW-0223">Dioxygenase</keyword>
<proteinExistence type="predicted"/>